<comment type="caution">
    <text evidence="2">The sequence shown here is derived from an EMBL/GenBank/DDBJ whole genome shotgun (WGS) entry which is preliminary data.</text>
</comment>
<evidence type="ECO:0000313" key="3">
    <source>
        <dbReference type="Proteomes" id="UP001530377"/>
    </source>
</evidence>
<feature type="region of interest" description="Disordered" evidence="1">
    <location>
        <begin position="665"/>
        <end position="713"/>
    </location>
</feature>
<feature type="region of interest" description="Disordered" evidence="1">
    <location>
        <begin position="558"/>
        <end position="642"/>
    </location>
</feature>
<evidence type="ECO:0000313" key="2">
    <source>
        <dbReference type="EMBL" id="KAL3827657.1"/>
    </source>
</evidence>
<keyword evidence="3" id="KW-1185">Reference proteome</keyword>
<feature type="non-terminal residue" evidence="2">
    <location>
        <position position="1"/>
    </location>
</feature>
<name>A0ABD3SSR1_9STRA</name>
<gene>
    <name evidence="2" type="ORF">ACHAXA_000530</name>
</gene>
<reference evidence="2 3" key="1">
    <citation type="submission" date="2024-10" db="EMBL/GenBank/DDBJ databases">
        <title>Updated reference genomes for cyclostephanoid diatoms.</title>
        <authorList>
            <person name="Roberts W.R."/>
            <person name="Alverson A.J."/>
        </authorList>
    </citation>
    <scope>NUCLEOTIDE SEQUENCE [LARGE SCALE GENOMIC DNA]</scope>
    <source>
        <strain evidence="2 3">AJA228-03</strain>
    </source>
</reference>
<protein>
    <submittedName>
        <fullName evidence="2">Uncharacterized protein</fullName>
    </submittedName>
</protein>
<feature type="region of interest" description="Disordered" evidence="1">
    <location>
        <begin position="126"/>
        <end position="149"/>
    </location>
</feature>
<dbReference type="Proteomes" id="UP001530377">
    <property type="component" value="Unassembled WGS sequence"/>
</dbReference>
<organism evidence="2 3">
    <name type="scientific">Cyclostephanos tholiformis</name>
    <dbReference type="NCBI Taxonomy" id="382380"/>
    <lineage>
        <taxon>Eukaryota</taxon>
        <taxon>Sar</taxon>
        <taxon>Stramenopiles</taxon>
        <taxon>Ochrophyta</taxon>
        <taxon>Bacillariophyta</taxon>
        <taxon>Coscinodiscophyceae</taxon>
        <taxon>Thalassiosirophycidae</taxon>
        <taxon>Stephanodiscales</taxon>
        <taxon>Stephanodiscaceae</taxon>
        <taxon>Cyclostephanos</taxon>
    </lineage>
</organism>
<feature type="compositionally biased region" description="Basic and acidic residues" evidence="1">
    <location>
        <begin position="559"/>
        <end position="570"/>
    </location>
</feature>
<feature type="compositionally biased region" description="Basic and acidic residues" evidence="1">
    <location>
        <begin position="617"/>
        <end position="632"/>
    </location>
</feature>
<dbReference type="EMBL" id="JALLPB020000001">
    <property type="protein sequence ID" value="KAL3827657.1"/>
    <property type="molecule type" value="Genomic_DNA"/>
</dbReference>
<feature type="compositionally biased region" description="Acidic residues" evidence="1">
    <location>
        <begin position="687"/>
        <end position="696"/>
    </location>
</feature>
<accession>A0ABD3SSR1</accession>
<evidence type="ECO:0000256" key="1">
    <source>
        <dbReference type="SAM" id="MobiDB-lite"/>
    </source>
</evidence>
<feature type="compositionally biased region" description="Basic and acidic residues" evidence="1">
    <location>
        <begin position="676"/>
        <end position="686"/>
    </location>
</feature>
<dbReference type="AlphaFoldDB" id="A0ABD3SSR1"/>
<sequence>RCRAGVEEEEGDDDDDVVVDGIRRAAIALLASLPLAGTSDDVGKTKAASSSSPSEAWSSCVQDGVALLRWAIDDFFPVGGESGGCGDGRGGRSRTVDHSAIRDDRPSSWRDHVNWMTYARDGLSSSAPCGGDDDDHHHHHHHHHEIDPGYVDPTDLRRSRALLVRIRCLAMYVRSLLIMEGYPPNFAPSDPVVPIDSLLDVSEILLSFPLAAEARYRSTKSRLRSTPVDGGLISPNAAMEISTDVRSCGHELLNVVLESCRGGYGVLGRARRIVGMVVANLQFSCSEALVNAVNGNRRRGHGIENGGDGMASRSSSVAGSRLRGSIPLRTKSVVTFHIAAVSLGCGVMSSTFTSKSVSRALVLLGGCLLEQVRGVTGVVASSSGVMNVVDDEWGTIGEKAKLVEASLNALAACIAAFGGLIPNNVRGTLDSITRTCLTTLYSHGCSPIFSYSHVKRAMLQLGMNCICVPWGDGGRSTISDVVRTISTMLRRDPDVSVASTALSTLCVFDAFATPRAPPIHITTRGVCAGETGDNATVLTASALMQGMNKSRIEIAASKEAQKDTRMTKSEKKSKKRAMNEKAKNAAINVDTQSQSYPKRVDKGEAAAYSESQINSTHGRDSDEAVERDENSFEIRSLPCDTTNSAELIEDGSHDHQDEHQNIISDQRINGIDASMVDERAECKEQTNVDEDSDDSMNDFPDIVDKDPDDEDKL</sequence>
<proteinExistence type="predicted"/>